<protein>
    <recommendedName>
        <fullName evidence="4">Glycosyltransferase RgtA/B/C/D-like domain-containing protein</fullName>
    </recommendedName>
</protein>
<evidence type="ECO:0000313" key="3">
    <source>
        <dbReference type="Proteomes" id="UP000679725"/>
    </source>
</evidence>
<feature type="transmembrane region" description="Helical" evidence="1">
    <location>
        <begin position="170"/>
        <end position="198"/>
    </location>
</feature>
<feature type="transmembrane region" description="Helical" evidence="1">
    <location>
        <begin position="205"/>
        <end position="225"/>
    </location>
</feature>
<dbReference type="EMBL" id="CAJRAU010000008">
    <property type="protein sequence ID" value="CAG5073307.1"/>
    <property type="molecule type" value="Genomic_DNA"/>
</dbReference>
<keyword evidence="1" id="KW-0812">Transmembrane</keyword>
<gene>
    <name evidence="2" type="ORF">DYBT9623_04773</name>
</gene>
<keyword evidence="1" id="KW-1133">Transmembrane helix</keyword>
<feature type="transmembrane region" description="Helical" evidence="1">
    <location>
        <begin position="314"/>
        <end position="331"/>
    </location>
</feature>
<name>A0ABM8UWS7_9BACT</name>
<organism evidence="2 3">
    <name type="scientific">Dyadobacter linearis</name>
    <dbReference type="NCBI Taxonomy" id="2823330"/>
    <lineage>
        <taxon>Bacteria</taxon>
        <taxon>Pseudomonadati</taxon>
        <taxon>Bacteroidota</taxon>
        <taxon>Cytophagia</taxon>
        <taxon>Cytophagales</taxon>
        <taxon>Spirosomataceae</taxon>
        <taxon>Dyadobacter</taxon>
    </lineage>
</organism>
<feature type="transmembrane region" description="Helical" evidence="1">
    <location>
        <begin position="269"/>
        <end position="286"/>
    </location>
</feature>
<feature type="transmembrane region" description="Helical" evidence="1">
    <location>
        <begin position="89"/>
        <end position="109"/>
    </location>
</feature>
<evidence type="ECO:0000256" key="1">
    <source>
        <dbReference type="SAM" id="Phobius"/>
    </source>
</evidence>
<feature type="transmembrane region" description="Helical" evidence="1">
    <location>
        <begin position="115"/>
        <end position="134"/>
    </location>
</feature>
<feature type="transmembrane region" description="Helical" evidence="1">
    <location>
        <begin position="343"/>
        <end position="364"/>
    </location>
</feature>
<sequence length="472" mass="54227">MLEVPKKQLTVVLVIFVVLALTTYVYRYPTGDDAWLGEQAFWLEKGGIIRSEFFRGLVGCEKQIFVCHKLFLIFGALMIRLFGYELPVLQFVGLIFFIVLICELVYYIGKREGSFASPYIPALLILIFSNRLLIKMSFENRPEMMVAALGFASFLCLTRSRITISQALGAGFLAGLAFLGHMNGIIYLIAGFVTLIYLKQYKPAAWFAAAGGLTSLTYFLDVWSIQNGFSLWLAQFSGDPQTVAALKGTAKLTQILTYPLLFFKSPEQIALSLLLVFLIWSQRALLKNLPAKPKVYALVMFLSFWTITKANVGLYMLIFIPFMLVLVYELYKLRPFRNLPFRLVIATYFIIGAFGMCQIIYANLTMEYLPVSYEKLRNRIDDNDTGFVPLTFFFDEYEAYPRLLTHENYELQSGKRNMTTKHMANWARKNNVGFILMDYAFRPESYYPKAGTKSIPFYKLTYFNGRFAIYER</sequence>
<evidence type="ECO:0008006" key="4">
    <source>
        <dbReference type="Google" id="ProtNLM"/>
    </source>
</evidence>
<dbReference type="Proteomes" id="UP000679725">
    <property type="component" value="Unassembled WGS sequence"/>
</dbReference>
<evidence type="ECO:0000313" key="2">
    <source>
        <dbReference type="EMBL" id="CAG5073307.1"/>
    </source>
</evidence>
<feature type="transmembrane region" description="Helical" evidence="1">
    <location>
        <begin position="9"/>
        <end position="26"/>
    </location>
</feature>
<accession>A0ABM8UWS7</accession>
<keyword evidence="3" id="KW-1185">Reference proteome</keyword>
<comment type="caution">
    <text evidence="2">The sequence shown here is derived from an EMBL/GenBank/DDBJ whole genome shotgun (WGS) entry which is preliminary data.</text>
</comment>
<reference evidence="2 3" key="1">
    <citation type="submission" date="2021-04" db="EMBL/GenBank/DDBJ databases">
        <authorList>
            <person name="Rodrigo-Torres L."/>
            <person name="Arahal R. D."/>
            <person name="Lucena T."/>
        </authorList>
    </citation>
    <scope>NUCLEOTIDE SEQUENCE [LARGE SCALE GENOMIC DNA]</scope>
    <source>
        <strain evidence="2 3">CECT 9623</strain>
    </source>
</reference>
<dbReference type="RefSeq" id="WP_215236034.1">
    <property type="nucleotide sequence ID" value="NZ_CAJRAU010000008.1"/>
</dbReference>
<proteinExistence type="predicted"/>
<keyword evidence="1" id="KW-0472">Membrane</keyword>